<dbReference type="EMBL" id="JBIMSN010000025">
    <property type="protein sequence ID" value="MFH5228204.1"/>
    <property type="molecule type" value="Genomic_DNA"/>
</dbReference>
<name>A0ABW7KY16_9NOCA</name>
<reference evidence="5 6" key="1">
    <citation type="submission" date="2024-10" db="EMBL/GenBank/DDBJ databases">
        <authorList>
            <person name="Riesco R."/>
        </authorList>
    </citation>
    <scope>NUCLEOTIDE SEQUENCE [LARGE SCALE GENOMIC DNA]</scope>
    <source>
        <strain evidence="4 6">NCIMB 15448</strain>
        <strain evidence="2 5">NCIMB 15449</strain>
        <strain evidence="3 7">NCIMB 15450</strain>
    </source>
</reference>
<dbReference type="Proteomes" id="UP001609219">
    <property type="component" value="Unassembled WGS sequence"/>
</dbReference>
<evidence type="ECO:0000313" key="6">
    <source>
        <dbReference type="Proteomes" id="UP001609176"/>
    </source>
</evidence>
<comment type="caution">
    <text evidence="4">The sequence shown here is derived from an EMBL/GenBank/DDBJ whole genome shotgun (WGS) entry which is preliminary data.</text>
</comment>
<evidence type="ECO:0000313" key="3">
    <source>
        <dbReference type="EMBL" id="MFH5228204.1"/>
    </source>
</evidence>
<keyword evidence="1" id="KW-0812">Transmembrane</keyword>
<dbReference type="EMBL" id="JBIMSO010000059">
    <property type="protein sequence ID" value="MFH5210143.1"/>
    <property type="molecule type" value="Genomic_DNA"/>
</dbReference>
<evidence type="ECO:0000313" key="5">
    <source>
        <dbReference type="Proteomes" id="UP001609175"/>
    </source>
</evidence>
<evidence type="ECO:0000313" key="2">
    <source>
        <dbReference type="EMBL" id="MFH5210143.1"/>
    </source>
</evidence>
<dbReference type="EMBL" id="JBIMSP010000123">
    <property type="protein sequence ID" value="MFH5246011.1"/>
    <property type="molecule type" value="Genomic_DNA"/>
</dbReference>
<sequence>MTDDDHNGCQRFVVMMTLVALAVIFLLIALTRRPDAVTPIERL</sequence>
<accession>A0ABW7KY16</accession>
<dbReference type="Proteomes" id="UP001609176">
    <property type="component" value="Unassembled WGS sequence"/>
</dbReference>
<dbReference type="Proteomes" id="UP001609175">
    <property type="component" value="Unassembled WGS sequence"/>
</dbReference>
<keyword evidence="1" id="KW-1133">Transmembrane helix</keyword>
<evidence type="ECO:0000313" key="4">
    <source>
        <dbReference type="EMBL" id="MFH5246011.1"/>
    </source>
</evidence>
<evidence type="ECO:0000256" key="1">
    <source>
        <dbReference type="SAM" id="Phobius"/>
    </source>
</evidence>
<dbReference type="RefSeq" id="WP_395115814.1">
    <property type="nucleotide sequence ID" value="NZ_JBIMSN010000025.1"/>
</dbReference>
<keyword evidence="7" id="KW-1185">Reference proteome</keyword>
<feature type="transmembrane region" description="Helical" evidence="1">
    <location>
        <begin position="12"/>
        <end position="30"/>
    </location>
</feature>
<gene>
    <name evidence="4" type="ORF">ACHIPV_29735</name>
    <name evidence="2" type="ORF">ACHIPZ_18340</name>
    <name evidence="3" type="ORF">ACHIRB_06380</name>
</gene>
<protein>
    <submittedName>
        <fullName evidence="4">Uncharacterized protein</fullName>
    </submittedName>
</protein>
<organism evidence="4 6">
    <name type="scientific">Antrihabitans spumae</name>
    <dbReference type="NCBI Taxonomy" id="3373370"/>
    <lineage>
        <taxon>Bacteria</taxon>
        <taxon>Bacillati</taxon>
        <taxon>Actinomycetota</taxon>
        <taxon>Actinomycetes</taxon>
        <taxon>Mycobacteriales</taxon>
        <taxon>Nocardiaceae</taxon>
        <taxon>Antrihabitans</taxon>
    </lineage>
</organism>
<keyword evidence="1" id="KW-0472">Membrane</keyword>
<evidence type="ECO:0000313" key="7">
    <source>
        <dbReference type="Proteomes" id="UP001609219"/>
    </source>
</evidence>
<proteinExistence type="predicted"/>